<name>A0A4Z1NDV1_9PEZI</name>
<dbReference type="AlphaFoldDB" id="A0A4Z1NDV1"/>
<comment type="caution">
    <text evidence="1">The sequence shown here is derived from an EMBL/GenBank/DDBJ whole genome shotgun (WGS) entry which is preliminary data.</text>
</comment>
<accession>A0A4Z1NDV1</accession>
<dbReference type="EMBL" id="SNSC02000025">
    <property type="protein sequence ID" value="TID13621.1"/>
    <property type="molecule type" value="Genomic_DNA"/>
</dbReference>
<proteinExistence type="predicted"/>
<evidence type="ECO:0000313" key="1">
    <source>
        <dbReference type="EMBL" id="TID13621.1"/>
    </source>
</evidence>
<gene>
    <name evidence="1" type="ORF">E6O75_ATG01599</name>
</gene>
<organism evidence="1 2">
    <name type="scientific">Venturia nashicola</name>
    <dbReference type="NCBI Taxonomy" id="86259"/>
    <lineage>
        <taxon>Eukaryota</taxon>
        <taxon>Fungi</taxon>
        <taxon>Dikarya</taxon>
        <taxon>Ascomycota</taxon>
        <taxon>Pezizomycotina</taxon>
        <taxon>Dothideomycetes</taxon>
        <taxon>Pleosporomycetidae</taxon>
        <taxon>Venturiales</taxon>
        <taxon>Venturiaceae</taxon>
        <taxon>Venturia</taxon>
    </lineage>
</organism>
<keyword evidence="2" id="KW-1185">Reference proteome</keyword>
<sequence length="100" mass="11298">MTPGFFLVCRSSEVNRSLCSSWLREWRRLIMAEEMATAHHGRGMAQRFGAPLRFLSYHSFFAVSDRLVDSKRLSYPPAFAYHIFLSAPASPSSCSSFATT</sequence>
<dbReference type="Proteomes" id="UP000298493">
    <property type="component" value="Unassembled WGS sequence"/>
</dbReference>
<evidence type="ECO:0000313" key="2">
    <source>
        <dbReference type="Proteomes" id="UP000298493"/>
    </source>
</evidence>
<reference evidence="1 2" key="1">
    <citation type="submission" date="2019-04" db="EMBL/GenBank/DDBJ databases">
        <title>High contiguity whole genome sequence and gene annotation resource for two Venturia nashicola isolates.</title>
        <authorList>
            <person name="Prokchorchik M."/>
            <person name="Won K."/>
            <person name="Lee Y."/>
            <person name="Choi E.D."/>
            <person name="Segonzac C."/>
            <person name="Sohn K.H."/>
        </authorList>
    </citation>
    <scope>NUCLEOTIDE SEQUENCE [LARGE SCALE GENOMIC DNA]</scope>
    <source>
        <strain evidence="1 2">PRI2</strain>
    </source>
</reference>
<protein>
    <submittedName>
        <fullName evidence="1">Uncharacterized protein</fullName>
    </submittedName>
</protein>